<accession>A0A816E6S0</accession>
<dbReference type="GO" id="GO:0006814">
    <property type="term" value="P:sodium ion transport"/>
    <property type="evidence" value="ECO:0007669"/>
    <property type="project" value="UniProtKB-KW"/>
</dbReference>
<dbReference type="InterPro" id="IPR038770">
    <property type="entry name" value="Na+/solute_symporter_sf"/>
</dbReference>
<keyword evidence="5" id="KW-0739">Sodium transport</keyword>
<evidence type="ECO:0000256" key="3">
    <source>
        <dbReference type="ARBA" id="ARBA00023053"/>
    </source>
</evidence>
<dbReference type="GO" id="GO:0015297">
    <property type="term" value="F:antiporter activity"/>
    <property type="evidence" value="ECO:0007669"/>
    <property type="project" value="UniProtKB-KW"/>
</dbReference>
<dbReference type="EMBL" id="CAJNOL010009357">
    <property type="protein sequence ID" value="CAF1642828.1"/>
    <property type="molecule type" value="Genomic_DNA"/>
</dbReference>
<reference evidence="8" key="1">
    <citation type="submission" date="2021-02" db="EMBL/GenBank/DDBJ databases">
        <authorList>
            <person name="Nowell W R."/>
        </authorList>
    </citation>
    <scope>NUCLEOTIDE SEQUENCE</scope>
</reference>
<proteinExistence type="predicted"/>
<gene>
    <name evidence="8" type="ORF">JXQ802_LOCUS53453</name>
    <name evidence="7" type="ORF">PYM288_LOCUS37053</name>
</gene>
<comment type="caution">
    <text evidence="8">The sequence shown here is derived from an EMBL/GenBank/DDBJ whole genome shotgun (WGS) entry which is preliminary data.</text>
</comment>
<dbReference type="Proteomes" id="UP000663870">
    <property type="component" value="Unassembled WGS sequence"/>
</dbReference>
<feature type="transmembrane region" description="Helical" evidence="6">
    <location>
        <begin position="87"/>
        <end position="110"/>
    </location>
</feature>
<feature type="transmembrane region" description="Helical" evidence="6">
    <location>
        <begin position="122"/>
        <end position="144"/>
    </location>
</feature>
<evidence type="ECO:0000256" key="6">
    <source>
        <dbReference type="SAM" id="Phobius"/>
    </source>
</evidence>
<evidence type="ECO:0000256" key="4">
    <source>
        <dbReference type="ARBA" id="ARBA00023065"/>
    </source>
</evidence>
<dbReference type="EMBL" id="CAJNOH010007690">
    <property type="protein sequence ID" value="CAF1463662.1"/>
    <property type="molecule type" value="Genomic_DNA"/>
</dbReference>
<sequence length="166" mass="17779">IFLGKPNRREGCGSPRSKKGVVNVSLTTPIEISMIERVSTLPSSSTPTLIAHRNFSFFANAVQDEPIETTTSLSLPLPQSLKKSKSIYRALIVGLSMVSRGEIGFLIANIGVSTSILSAEAFIVTIWAILLNTILGPIAVGLMVKLLGSKLTDGLWVDLSTRNIAN</sequence>
<keyword evidence="9" id="KW-1185">Reference proteome</keyword>
<keyword evidence="1" id="KW-0813">Transport</keyword>
<dbReference type="AlphaFoldDB" id="A0A816E6S0"/>
<evidence type="ECO:0000313" key="8">
    <source>
        <dbReference type="EMBL" id="CAF1642828.1"/>
    </source>
</evidence>
<dbReference type="Gene3D" id="1.20.1530.20">
    <property type="match status" value="1"/>
</dbReference>
<dbReference type="PANTHER" id="PTHR43562">
    <property type="entry name" value="NAPA-TYPE SODIUM/HYDROGEN ANTIPORTER"/>
    <property type="match status" value="1"/>
</dbReference>
<dbReference type="PANTHER" id="PTHR43562:SF3">
    <property type="entry name" value="SODIUM ION_PROTON EXCHANGER (EUROFUNG)"/>
    <property type="match status" value="1"/>
</dbReference>
<evidence type="ECO:0000256" key="5">
    <source>
        <dbReference type="ARBA" id="ARBA00023201"/>
    </source>
</evidence>
<keyword evidence="6" id="KW-0472">Membrane</keyword>
<name>A0A816E6S0_9BILA</name>
<organism evidence="8 9">
    <name type="scientific">Rotaria sordida</name>
    <dbReference type="NCBI Taxonomy" id="392033"/>
    <lineage>
        <taxon>Eukaryota</taxon>
        <taxon>Metazoa</taxon>
        <taxon>Spiralia</taxon>
        <taxon>Gnathifera</taxon>
        <taxon>Rotifera</taxon>
        <taxon>Eurotatoria</taxon>
        <taxon>Bdelloidea</taxon>
        <taxon>Philodinida</taxon>
        <taxon>Philodinidae</taxon>
        <taxon>Rotaria</taxon>
    </lineage>
</organism>
<protein>
    <submittedName>
        <fullName evidence="8">Uncharacterized protein</fullName>
    </submittedName>
</protein>
<keyword evidence="6" id="KW-1133">Transmembrane helix</keyword>
<evidence type="ECO:0000313" key="7">
    <source>
        <dbReference type="EMBL" id="CAF1463662.1"/>
    </source>
</evidence>
<keyword evidence="2" id="KW-0050">Antiport</keyword>
<feature type="non-terminal residue" evidence="8">
    <location>
        <position position="1"/>
    </location>
</feature>
<keyword evidence="6" id="KW-0812">Transmembrane</keyword>
<evidence type="ECO:0000256" key="1">
    <source>
        <dbReference type="ARBA" id="ARBA00022448"/>
    </source>
</evidence>
<keyword evidence="4" id="KW-0406">Ion transport</keyword>
<evidence type="ECO:0000313" key="9">
    <source>
        <dbReference type="Proteomes" id="UP000663870"/>
    </source>
</evidence>
<evidence type="ECO:0000256" key="2">
    <source>
        <dbReference type="ARBA" id="ARBA00022449"/>
    </source>
</evidence>
<keyword evidence="3" id="KW-0915">Sodium</keyword>
<dbReference type="Proteomes" id="UP000663854">
    <property type="component" value="Unassembled WGS sequence"/>
</dbReference>